<evidence type="ECO:0000313" key="1">
    <source>
        <dbReference type="EMBL" id="MFC0542919.1"/>
    </source>
</evidence>
<dbReference type="EMBL" id="JBHLUD010000004">
    <property type="protein sequence ID" value="MFC0542919.1"/>
    <property type="molecule type" value="Genomic_DNA"/>
</dbReference>
<name>A0ABV6MRH8_9PSEU</name>
<proteinExistence type="predicted"/>
<gene>
    <name evidence="1" type="ORF">ACFFH7_15580</name>
</gene>
<organism evidence="1 2">
    <name type="scientific">Kutzneria chonburiensis</name>
    <dbReference type="NCBI Taxonomy" id="1483604"/>
    <lineage>
        <taxon>Bacteria</taxon>
        <taxon>Bacillati</taxon>
        <taxon>Actinomycetota</taxon>
        <taxon>Actinomycetes</taxon>
        <taxon>Pseudonocardiales</taxon>
        <taxon>Pseudonocardiaceae</taxon>
        <taxon>Kutzneria</taxon>
    </lineage>
</organism>
<reference evidence="1 2" key="1">
    <citation type="submission" date="2024-09" db="EMBL/GenBank/DDBJ databases">
        <authorList>
            <person name="Sun Q."/>
            <person name="Mori K."/>
        </authorList>
    </citation>
    <scope>NUCLEOTIDE SEQUENCE [LARGE SCALE GENOMIC DNA]</scope>
    <source>
        <strain evidence="1 2">TBRC 1432</strain>
    </source>
</reference>
<dbReference type="Proteomes" id="UP001589810">
    <property type="component" value="Unassembled WGS sequence"/>
</dbReference>
<dbReference type="RefSeq" id="WP_273941327.1">
    <property type="nucleotide sequence ID" value="NZ_CP097263.1"/>
</dbReference>
<keyword evidence="2" id="KW-1185">Reference proteome</keyword>
<protein>
    <submittedName>
        <fullName evidence="1">Uncharacterized protein</fullName>
    </submittedName>
</protein>
<sequence length="91" mass="9738">MFLSAYHFDGDPAVLIPAYETLMSGFPPDAAQLHVCVVTDSGITVYDACPSRAVFEEFSREFPAMVVAVGLPAPRITPLGDVHNAITAVSR</sequence>
<accession>A0ABV6MRH8</accession>
<evidence type="ECO:0000313" key="2">
    <source>
        <dbReference type="Proteomes" id="UP001589810"/>
    </source>
</evidence>
<comment type="caution">
    <text evidence="1">The sequence shown here is derived from an EMBL/GenBank/DDBJ whole genome shotgun (WGS) entry which is preliminary data.</text>
</comment>